<dbReference type="RefSeq" id="WP_009539839.1">
    <property type="nucleotide sequence ID" value="NZ_ANHY01000006.1"/>
</dbReference>
<dbReference type="GO" id="GO:0005886">
    <property type="term" value="C:plasma membrane"/>
    <property type="evidence" value="ECO:0007669"/>
    <property type="project" value="UniProtKB-SubCell"/>
</dbReference>
<gene>
    <name evidence="11" type="ORF">C882_3731</name>
</gene>
<evidence type="ECO:0000256" key="2">
    <source>
        <dbReference type="ARBA" id="ARBA00005811"/>
    </source>
</evidence>
<protein>
    <submittedName>
        <fullName evidence="11">Biopolymer transport protein ExbD/TolR</fullName>
    </submittedName>
</protein>
<keyword evidence="10" id="KW-0653">Protein transport</keyword>
<evidence type="ECO:0000256" key="1">
    <source>
        <dbReference type="ARBA" id="ARBA00004162"/>
    </source>
</evidence>
<keyword evidence="3" id="KW-1003">Cell membrane</keyword>
<dbReference type="GO" id="GO:0015031">
    <property type="term" value="P:protein transport"/>
    <property type="evidence" value="ECO:0007669"/>
    <property type="project" value="UniProtKB-KW"/>
</dbReference>
<dbReference type="GO" id="GO:0051301">
    <property type="term" value="P:cell division"/>
    <property type="evidence" value="ECO:0007669"/>
    <property type="project" value="UniProtKB-KW"/>
</dbReference>
<evidence type="ECO:0000256" key="7">
    <source>
        <dbReference type="ARBA" id="ARBA00022989"/>
    </source>
</evidence>
<dbReference type="InterPro" id="IPR014168">
    <property type="entry name" value="Tol-Pal_TolR"/>
</dbReference>
<dbReference type="Pfam" id="PF02472">
    <property type="entry name" value="ExbD"/>
    <property type="match status" value="1"/>
</dbReference>
<dbReference type="PATRIC" id="fig|1238182.3.peg.1394"/>
<evidence type="ECO:0000256" key="9">
    <source>
        <dbReference type="ARBA" id="ARBA00023306"/>
    </source>
</evidence>
<dbReference type="Gene3D" id="3.30.420.270">
    <property type="match status" value="1"/>
</dbReference>
<dbReference type="NCBIfam" id="TIGR02801">
    <property type="entry name" value="tolR"/>
    <property type="match status" value="1"/>
</dbReference>
<evidence type="ECO:0000313" key="11">
    <source>
        <dbReference type="EMBL" id="EKV31358.1"/>
    </source>
</evidence>
<dbReference type="EMBL" id="ANHY01000006">
    <property type="protein sequence ID" value="EKV31358.1"/>
    <property type="molecule type" value="Genomic_DNA"/>
</dbReference>
<evidence type="ECO:0000256" key="6">
    <source>
        <dbReference type="ARBA" id="ARBA00022692"/>
    </source>
</evidence>
<dbReference type="PANTHER" id="PTHR30558:SF7">
    <property type="entry name" value="TOL-PAL SYSTEM PROTEIN TOLR"/>
    <property type="match status" value="1"/>
</dbReference>
<evidence type="ECO:0000256" key="8">
    <source>
        <dbReference type="ARBA" id="ARBA00023136"/>
    </source>
</evidence>
<dbReference type="eggNOG" id="COG0848">
    <property type="taxonomic scope" value="Bacteria"/>
</dbReference>
<keyword evidence="8" id="KW-0472">Membrane</keyword>
<keyword evidence="4" id="KW-0997">Cell inner membrane</keyword>
<dbReference type="Proteomes" id="UP000009881">
    <property type="component" value="Unassembled WGS sequence"/>
</dbReference>
<comment type="caution">
    <text evidence="11">The sequence shown here is derived from an EMBL/GenBank/DDBJ whole genome shotgun (WGS) entry which is preliminary data.</text>
</comment>
<evidence type="ECO:0000313" key="12">
    <source>
        <dbReference type="Proteomes" id="UP000009881"/>
    </source>
</evidence>
<keyword evidence="10" id="KW-0813">Transport</keyword>
<comment type="subcellular location">
    <subcellularLocation>
        <location evidence="1">Cell membrane</location>
        <topology evidence="1">Single-pass membrane protein</topology>
    </subcellularLocation>
    <subcellularLocation>
        <location evidence="10">Cell membrane</location>
        <topology evidence="10">Single-pass type II membrane protein</topology>
    </subcellularLocation>
</comment>
<dbReference type="PANTHER" id="PTHR30558">
    <property type="entry name" value="EXBD MEMBRANE COMPONENT OF PMF-DRIVEN MACROMOLECULE IMPORT SYSTEM"/>
    <property type="match status" value="1"/>
</dbReference>
<dbReference type="AlphaFoldDB" id="K9HLX9"/>
<organism evidence="11 12">
    <name type="scientific">Caenispirillum salinarum AK4</name>
    <dbReference type="NCBI Taxonomy" id="1238182"/>
    <lineage>
        <taxon>Bacteria</taxon>
        <taxon>Pseudomonadati</taxon>
        <taxon>Pseudomonadota</taxon>
        <taxon>Alphaproteobacteria</taxon>
        <taxon>Rhodospirillales</taxon>
        <taxon>Novispirillaceae</taxon>
        <taxon>Caenispirillum</taxon>
    </lineage>
</organism>
<evidence type="ECO:0000256" key="4">
    <source>
        <dbReference type="ARBA" id="ARBA00022519"/>
    </source>
</evidence>
<dbReference type="InterPro" id="IPR003400">
    <property type="entry name" value="ExbD"/>
</dbReference>
<evidence type="ECO:0000256" key="3">
    <source>
        <dbReference type="ARBA" id="ARBA00022475"/>
    </source>
</evidence>
<comment type="similarity">
    <text evidence="2 10">Belongs to the ExbD/TolR family.</text>
</comment>
<keyword evidence="6 10" id="KW-0812">Transmembrane</keyword>
<keyword evidence="7" id="KW-1133">Transmembrane helix</keyword>
<evidence type="ECO:0000256" key="5">
    <source>
        <dbReference type="ARBA" id="ARBA00022618"/>
    </source>
</evidence>
<keyword evidence="9" id="KW-0131">Cell cycle</keyword>
<evidence type="ECO:0000256" key="10">
    <source>
        <dbReference type="RuleBase" id="RU003879"/>
    </source>
</evidence>
<proteinExistence type="inferred from homology"/>
<dbReference type="GO" id="GO:0022857">
    <property type="term" value="F:transmembrane transporter activity"/>
    <property type="evidence" value="ECO:0007669"/>
    <property type="project" value="InterPro"/>
</dbReference>
<name>K9HLX9_9PROT</name>
<keyword evidence="12" id="KW-1185">Reference proteome</keyword>
<keyword evidence="5" id="KW-0132">Cell division</keyword>
<accession>K9HLX9</accession>
<sequence>MAMFVNNKSSTGYRRGRRAMSDINVTPMVDVMLVLLVIFMVTAPMLATGVEVDLPEAASPALPQEDPTSITIQVLADGQVAINDAGEEMSRTSTKEALLAQMAAVRQSNPEGAIFVRGDGAANYGRVMEVMGILYDAGYREVNLVTQRPSGAQ</sequence>
<reference evidence="11 12" key="1">
    <citation type="journal article" date="2013" name="Genome Announc.">
        <title>Draft Genome Sequence of an Alphaproteobacterium, Caenispirillum salinarum AK4(T), Isolated from a Solar Saltern.</title>
        <authorList>
            <person name="Khatri I."/>
            <person name="Singh A."/>
            <person name="Korpole S."/>
            <person name="Pinnaka A.K."/>
            <person name="Subramanian S."/>
        </authorList>
    </citation>
    <scope>NUCLEOTIDE SEQUENCE [LARGE SCALE GENOMIC DNA]</scope>
    <source>
        <strain evidence="11 12">AK4</strain>
    </source>
</reference>
<dbReference type="STRING" id="1238182.C882_3731"/>